<dbReference type="EMBL" id="VULQ01000001">
    <property type="protein sequence ID" value="MSS76916.1"/>
    <property type="molecule type" value="Genomic_DNA"/>
</dbReference>
<organism evidence="1 2">
    <name type="scientific">Anaerococcus porci</name>
    <dbReference type="NCBI Taxonomy" id="2652269"/>
    <lineage>
        <taxon>Bacteria</taxon>
        <taxon>Bacillati</taxon>
        <taxon>Bacillota</taxon>
        <taxon>Tissierellia</taxon>
        <taxon>Tissierellales</taxon>
        <taxon>Peptoniphilaceae</taxon>
        <taxon>Anaerococcus</taxon>
    </lineage>
</organism>
<dbReference type="SUPFAM" id="SSF53383">
    <property type="entry name" value="PLP-dependent transferases"/>
    <property type="match status" value="1"/>
</dbReference>
<dbReference type="PANTHER" id="PTHR46658:SF1">
    <property type="entry name" value="CYS OR MET METABOLISM PYRIDOXAL-PHOSPHATE-DEPENDENT ENZYME"/>
    <property type="match status" value="1"/>
</dbReference>
<gene>
    <name evidence="1" type="ORF">FYJ26_00440</name>
</gene>
<proteinExistence type="predicted"/>
<evidence type="ECO:0000313" key="1">
    <source>
        <dbReference type="EMBL" id="MSS76916.1"/>
    </source>
</evidence>
<dbReference type="PANTHER" id="PTHR46658">
    <property type="entry name" value="CYS OR MET METABOLISM PYRIDOXAL-PHOSPHATE-DEPENDENT ENZYME"/>
    <property type="match status" value="1"/>
</dbReference>
<keyword evidence="2" id="KW-1185">Reference proteome</keyword>
<dbReference type="InterPro" id="IPR009651">
    <property type="entry name" value="Met_g_lyase_put"/>
</dbReference>
<sequence>MIYSNFYNIDNFIVKYVDNIDKSLNGKFDDLNKISEFNQIKVLNSFKENNLSTMDFNSATGYGYADIGREKCEDIFSTIFKAEDSLVRPNIVSGTHAISIVLYALLNYNDKLLSITGDPYDTLQQVIGIKGNKKGNLLSKGIKYDKIDLKNGTSIQYEKIKDKLDYDTKIVMIQRSTGYTNRRAFTIGEIKKAISIIREVNNNVIIFIDNCYGEFTEIKEPIEVGADIIAGSLIKNMGGGIALTGGYISGKKNLIEYCSNTLTAPGIGKDEGLSFGTTRSVLQGLYFSPHTTIESIKVNLLFAKSFTNLSYEVIPKVNDPRSDIVQSIILNDSDKLKLFAKAIQESCSVDANLTPIPDDMPGYQDPVIMSSGGFIEGATSELSCDGPLREPYIVYLQGGLNKYHGKLALMNVLDKFLKNNLLNKKEISL</sequence>
<name>A0A6N7VPY9_9FIRM</name>
<dbReference type="AlphaFoldDB" id="A0A6N7VPY9"/>
<dbReference type="Pfam" id="PF06838">
    <property type="entry name" value="Met_gamma_lyase"/>
    <property type="match status" value="1"/>
</dbReference>
<evidence type="ECO:0000313" key="2">
    <source>
        <dbReference type="Proteomes" id="UP000441925"/>
    </source>
</evidence>
<dbReference type="InterPro" id="IPR015421">
    <property type="entry name" value="PyrdxlP-dep_Trfase_major"/>
</dbReference>
<accession>A0A6N7VPY9</accession>
<dbReference type="RefSeq" id="WP_154538772.1">
    <property type="nucleotide sequence ID" value="NZ_VULQ01000001.1"/>
</dbReference>
<reference evidence="1 2" key="1">
    <citation type="submission" date="2019-08" db="EMBL/GenBank/DDBJ databases">
        <title>In-depth cultivation of the pig gut microbiome towards novel bacterial diversity and tailored functional studies.</title>
        <authorList>
            <person name="Wylensek D."/>
            <person name="Hitch T.C.A."/>
            <person name="Clavel T."/>
        </authorList>
    </citation>
    <scope>NUCLEOTIDE SEQUENCE [LARGE SCALE GENOMIC DNA]</scope>
    <source>
        <strain evidence="1 2">WCA-380-WT-2B</strain>
    </source>
</reference>
<dbReference type="InterPro" id="IPR015424">
    <property type="entry name" value="PyrdxlP-dep_Trfase"/>
</dbReference>
<dbReference type="Gene3D" id="3.40.640.10">
    <property type="entry name" value="Type I PLP-dependent aspartate aminotransferase-like (Major domain)"/>
    <property type="match status" value="1"/>
</dbReference>
<dbReference type="Proteomes" id="UP000441925">
    <property type="component" value="Unassembled WGS sequence"/>
</dbReference>
<dbReference type="Gene3D" id="3.90.1150.60">
    <property type="entry name" value="Methioning gamme-lyase, C-terminal domain"/>
    <property type="match status" value="1"/>
</dbReference>
<comment type="caution">
    <text evidence="1">The sequence shown here is derived from an EMBL/GenBank/DDBJ whole genome shotgun (WGS) entry which is preliminary data.</text>
</comment>
<evidence type="ECO:0008006" key="3">
    <source>
        <dbReference type="Google" id="ProtNLM"/>
    </source>
</evidence>
<protein>
    <recommendedName>
        <fullName evidence="3">Aluminum resistance protein</fullName>
    </recommendedName>
</protein>